<evidence type="ECO:0000313" key="19">
    <source>
        <dbReference type="Proteomes" id="UP000002817"/>
    </source>
</evidence>
<evidence type="ECO:0000256" key="9">
    <source>
        <dbReference type="ARBA" id="ARBA00023098"/>
    </source>
</evidence>
<dbReference type="GO" id="GO:0006635">
    <property type="term" value="P:fatty acid beta-oxidation"/>
    <property type="evidence" value="ECO:0007669"/>
    <property type="project" value="UniProtKB-UniRule"/>
</dbReference>
<evidence type="ECO:0000256" key="14">
    <source>
        <dbReference type="HAMAP-Rule" id="MF_01617"/>
    </source>
</evidence>
<feature type="site" description="Important for catalytic activity" evidence="14">
    <location>
        <position position="141"/>
    </location>
</feature>
<dbReference type="GO" id="GO:0070403">
    <property type="term" value="F:NAD+ binding"/>
    <property type="evidence" value="ECO:0007669"/>
    <property type="project" value="InterPro"/>
</dbReference>
<comment type="function">
    <text evidence="14">Catalyzes the formation of a hydroxyacyl-CoA by addition of water on enoyl-CoA. Also exhibits 3-hydroxyacyl-CoA epimerase and 3-hydroxyacyl-CoA dehydrogenase activities.</text>
</comment>
<dbReference type="EC" id="4.2.1.17" evidence="14"/>
<evidence type="ECO:0000256" key="2">
    <source>
        <dbReference type="ARBA" id="ARBA00007005"/>
    </source>
</evidence>
<dbReference type="GO" id="GO:0005737">
    <property type="term" value="C:cytoplasm"/>
    <property type="evidence" value="ECO:0007669"/>
    <property type="project" value="UniProtKB-SubCell"/>
</dbReference>
<comment type="catalytic activity">
    <reaction evidence="14">
        <text>a 4-saturated-(3S)-3-hydroxyacyl-CoA = a (3E)-enoyl-CoA + H2O</text>
        <dbReference type="Rhea" id="RHEA:20724"/>
        <dbReference type="ChEBI" id="CHEBI:15377"/>
        <dbReference type="ChEBI" id="CHEBI:58521"/>
        <dbReference type="ChEBI" id="CHEBI:137480"/>
        <dbReference type="EC" id="4.2.1.17"/>
    </reaction>
</comment>
<dbReference type="Pfam" id="PF00725">
    <property type="entry name" value="3HCDH"/>
    <property type="match status" value="2"/>
</dbReference>
<dbReference type="Gene3D" id="3.40.50.720">
    <property type="entry name" value="NAD(P)-binding Rossmann-like Domain"/>
    <property type="match status" value="1"/>
</dbReference>
<gene>
    <name evidence="14 18" type="primary">fadJ</name>
    <name evidence="17" type="ORF">VIA_002421</name>
    <name evidence="18" type="ORF">VIOR3934_11022</name>
</gene>
<comment type="catalytic activity">
    <reaction evidence="14">
        <text>(3S)-3-hydroxybutanoyl-CoA = (3R)-3-hydroxybutanoyl-CoA</text>
        <dbReference type="Rhea" id="RHEA:21760"/>
        <dbReference type="ChEBI" id="CHEBI:57315"/>
        <dbReference type="ChEBI" id="CHEBI:57316"/>
        <dbReference type="EC" id="5.1.2.3"/>
    </reaction>
</comment>
<feature type="domain" description="3-hydroxyacyl-CoA dehydrogenase C-terminal" evidence="15">
    <location>
        <begin position="618"/>
        <end position="693"/>
    </location>
</feature>
<dbReference type="InterPro" id="IPR006108">
    <property type="entry name" value="3HC_DH_C"/>
</dbReference>
<dbReference type="GO" id="GO:0016509">
    <property type="term" value="F:long-chain (3S)-3-hydroxyacyl-CoA dehydrogenase (NAD+) activity"/>
    <property type="evidence" value="ECO:0007669"/>
    <property type="project" value="TreeGrafter"/>
</dbReference>
<dbReference type="EMBL" id="ACZV01000005">
    <property type="protein sequence ID" value="EEX91779.1"/>
    <property type="molecule type" value="Genomic_DNA"/>
</dbReference>
<dbReference type="InterPro" id="IPR050136">
    <property type="entry name" value="FA_oxidation_alpha_subunit"/>
</dbReference>
<dbReference type="PROSITE" id="PS00067">
    <property type="entry name" value="3HCDH"/>
    <property type="match status" value="1"/>
</dbReference>
<keyword evidence="7 14" id="KW-0560">Oxidoreductase</keyword>
<comment type="catalytic activity">
    <reaction evidence="14">
        <text>a (3S)-3-hydroxyacyl-CoA = a (2E)-enoyl-CoA + H2O</text>
        <dbReference type="Rhea" id="RHEA:16105"/>
        <dbReference type="ChEBI" id="CHEBI:15377"/>
        <dbReference type="ChEBI" id="CHEBI:57318"/>
        <dbReference type="ChEBI" id="CHEBI:58856"/>
        <dbReference type="EC" id="4.2.1.17"/>
    </reaction>
</comment>
<comment type="catalytic activity">
    <reaction evidence="13 14">
        <text>a (3S)-3-hydroxyacyl-CoA + NAD(+) = a 3-oxoacyl-CoA + NADH + H(+)</text>
        <dbReference type="Rhea" id="RHEA:22432"/>
        <dbReference type="ChEBI" id="CHEBI:15378"/>
        <dbReference type="ChEBI" id="CHEBI:57318"/>
        <dbReference type="ChEBI" id="CHEBI:57540"/>
        <dbReference type="ChEBI" id="CHEBI:57945"/>
        <dbReference type="ChEBI" id="CHEBI:90726"/>
        <dbReference type="EC" id="1.1.1.35"/>
    </reaction>
</comment>
<dbReference type="SUPFAM" id="SSF48179">
    <property type="entry name" value="6-phosphogluconate dehydrogenase C-terminal domain-like"/>
    <property type="match status" value="2"/>
</dbReference>
<evidence type="ECO:0000313" key="17">
    <source>
        <dbReference type="EMBL" id="EEX91779.1"/>
    </source>
</evidence>
<evidence type="ECO:0000256" key="5">
    <source>
        <dbReference type="ARBA" id="ARBA00022832"/>
    </source>
</evidence>
<keyword evidence="5 14" id="KW-0276">Fatty acid metabolism</keyword>
<keyword evidence="11 14" id="KW-0456">Lyase</keyword>
<evidence type="ECO:0000256" key="6">
    <source>
        <dbReference type="ARBA" id="ARBA00022963"/>
    </source>
</evidence>
<dbReference type="EMBL" id="AFWH01000020">
    <property type="protein sequence ID" value="EGU50999.1"/>
    <property type="molecule type" value="Genomic_DNA"/>
</dbReference>
<dbReference type="PROSITE" id="PS00166">
    <property type="entry name" value="ENOYL_COA_HYDRATASE"/>
    <property type="match status" value="1"/>
</dbReference>
<comment type="similarity">
    <text evidence="2 14">In the central section; belongs to the 3-hydroxyacyl-CoA dehydrogenase family.</text>
</comment>
<dbReference type="eggNOG" id="COG1024">
    <property type="taxonomic scope" value="Bacteria"/>
</dbReference>
<dbReference type="SUPFAM" id="SSF52096">
    <property type="entry name" value="ClpP/crotonase"/>
    <property type="match status" value="1"/>
</dbReference>
<dbReference type="eggNOG" id="COG1250">
    <property type="taxonomic scope" value="Bacteria"/>
</dbReference>
<dbReference type="InterPro" id="IPR018376">
    <property type="entry name" value="Enoyl-CoA_hyd/isom_CS"/>
</dbReference>
<dbReference type="FunFam" id="3.40.50.720:FF:000009">
    <property type="entry name" value="Fatty oxidation complex, alpha subunit"/>
    <property type="match status" value="1"/>
</dbReference>
<organism evidence="18 19">
    <name type="scientific">Vibrio orientalis CIP 102891 = ATCC 33934</name>
    <dbReference type="NCBI Taxonomy" id="675816"/>
    <lineage>
        <taxon>Bacteria</taxon>
        <taxon>Pseudomonadati</taxon>
        <taxon>Pseudomonadota</taxon>
        <taxon>Gammaproteobacteria</taxon>
        <taxon>Vibrionales</taxon>
        <taxon>Vibrionaceae</taxon>
        <taxon>Vibrio</taxon>
        <taxon>Vibrio oreintalis group</taxon>
    </lineage>
</organism>
<feature type="domain" description="3-hydroxyacyl-CoA dehydrogenase NAD binding" evidence="16">
    <location>
        <begin position="316"/>
        <end position="495"/>
    </location>
</feature>
<evidence type="ECO:0000256" key="11">
    <source>
        <dbReference type="ARBA" id="ARBA00023239"/>
    </source>
</evidence>
<protein>
    <recommendedName>
        <fullName evidence="14">Fatty acid oxidation complex subunit alpha</fullName>
    </recommendedName>
    <domain>
        <recommendedName>
            <fullName evidence="14">Enoyl-CoA hydratase/3-hydroxybutyryl-CoA epimerase</fullName>
            <ecNumber evidence="14">4.2.1.17</ecNumber>
            <ecNumber evidence="14">5.1.2.3</ecNumber>
        </recommendedName>
    </domain>
    <domain>
        <recommendedName>
            <fullName evidence="14">3-hydroxyacyl-CoA dehydrogenase</fullName>
            <ecNumber evidence="14">1.1.1.35</ecNumber>
        </recommendedName>
    </domain>
</protein>
<dbReference type="HAMAP" id="MF_01617">
    <property type="entry name" value="FadJ"/>
    <property type="match status" value="1"/>
</dbReference>
<dbReference type="InterPro" id="IPR001753">
    <property type="entry name" value="Enoyl-CoA_hydra/iso"/>
</dbReference>
<feature type="domain" description="3-hydroxyacyl-CoA dehydrogenase C-terminal" evidence="15">
    <location>
        <begin position="497"/>
        <end position="590"/>
    </location>
</feature>
<reference evidence="18" key="2">
    <citation type="submission" date="2011-08" db="EMBL/GenBank/DDBJ databases">
        <authorList>
            <person name="Hoffman M."/>
            <person name="Strain E.A."/>
            <person name="Brown E."/>
            <person name="Allard M.W."/>
        </authorList>
    </citation>
    <scope>NUCLEOTIDE SEQUENCE</scope>
    <source>
        <strain evidence="18">CIP 102891</strain>
    </source>
</reference>
<evidence type="ECO:0000256" key="12">
    <source>
        <dbReference type="ARBA" id="ARBA00023268"/>
    </source>
</evidence>
<dbReference type="CDD" id="cd06558">
    <property type="entry name" value="crotonase-like"/>
    <property type="match status" value="1"/>
</dbReference>
<name>C9QIX4_VIBOR</name>
<feature type="region of interest" description="3-hydroxyacyl-CoA dehydrogenase" evidence="14">
    <location>
        <begin position="311"/>
        <end position="707"/>
    </location>
</feature>
<dbReference type="AlphaFoldDB" id="C9QIX4"/>
<dbReference type="NCBIfam" id="TIGR02440">
    <property type="entry name" value="FadJ"/>
    <property type="match status" value="1"/>
</dbReference>
<dbReference type="Proteomes" id="UP000002817">
    <property type="component" value="Unassembled WGS sequence"/>
</dbReference>
<dbReference type="NCBIfam" id="NF008363">
    <property type="entry name" value="PRK11154.1"/>
    <property type="match status" value="1"/>
</dbReference>
<keyword evidence="9 14" id="KW-0443">Lipid metabolism</keyword>
<comment type="pathway">
    <text evidence="1 14">Lipid metabolism; fatty acid beta-oxidation.</text>
</comment>
<comment type="caution">
    <text evidence="18">The sequence shown here is derived from an EMBL/GenBank/DDBJ whole genome shotgun (WGS) entry which is preliminary data.</text>
</comment>
<evidence type="ECO:0000259" key="16">
    <source>
        <dbReference type="Pfam" id="PF02737"/>
    </source>
</evidence>
<evidence type="ECO:0000256" key="7">
    <source>
        <dbReference type="ARBA" id="ARBA00023002"/>
    </source>
</evidence>
<evidence type="ECO:0000256" key="13">
    <source>
        <dbReference type="ARBA" id="ARBA00049556"/>
    </source>
</evidence>
<reference evidence="18 19" key="3">
    <citation type="journal article" date="2012" name="Int. J. Syst. Evol. Microbiol.">
        <title>Vibrio caribbeanicus sp. nov., isolated from the marine sponge Scleritoderma cyanea.</title>
        <authorList>
            <person name="Hoffmann M."/>
            <person name="Monday S.R."/>
            <person name="Allard M.W."/>
            <person name="Strain E.A."/>
            <person name="Whittaker P."/>
            <person name="Naum M."/>
            <person name="McCarthy P.J."/>
            <person name="Lopez J.V."/>
            <person name="Fischer M."/>
            <person name="Brown E.W."/>
        </authorList>
    </citation>
    <scope>NUCLEOTIDE SEQUENCE [LARGE SCALE GENOMIC DNA]</scope>
    <source>
        <strain evidence="18">CIP 102891</strain>
        <strain evidence="19">CIP 102891 / ATCC 33934</strain>
    </source>
</reference>
<keyword evidence="6 14" id="KW-0442">Lipid degradation</keyword>
<evidence type="ECO:0000259" key="15">
    <source>
        <dbReference type="Pfam" id="PF00725"/>
    </source>
</evidence>
<dbReference type="PANTHER" id="PTHR43612:SF3">
    <property type="entry name" value="TRIFUNCTIONAL ENZYME SUBUNIT ALPHA, MITOCHONDRIAL"/>
    <property type="match status" value="1"/>
</dbReference>
<evidence type="ECO:0000256" key="4">
    <source>
        <dbReference type="ARBA" id="ARBA00022490"/>
    </source>
</evidence>
<dbReference type="OrthoDB" id="5389341at2"/>
<dbReference type="Proteomes" id="UP000003515">
    <property type="component" value="Unassembled WGS sequence"/>
</dbReference>
<reference evidence="17 20" key="1">
    <citation type="submission" date="2009-10" db="EMBL/GenBank/DDBJ databases">
        <authorList>
            <consortium name="Los Alamos National Laboratory (LANL)"/>
            <consortium name="National Microbial Pathogen Data Resource (NMPDR)"/>
            <person name="Munk A.C."/>
            <person name="Chertkov O."/>
            <person name="Tapia R."/>
            <person name="Green L."/>
            <person name="Rogers Y."/>
            <person name="Detter J.C."/>
            <person name="Bruce D."/>
            <person name="Brettin T.S."/>
            <person name="Colwell R.R."/>
            <person name="Huq A."/>
            <person name="Grim C.J."/>
            <person name="Hasan N.A."/>
            <person name="Bartels D."/>
            <person name="Vonstein V."/>
        </authorList>
    </citation>
    <scope>NUCLEOTIDE SEQUENCE [LARGE SCALE GENOMIC DNA]</scope>
    <source>
        <strain evidence="17 20">CIP 102891</strain>
    </source>
</reference>
<evidence type="ECO:0000256" key="10">
    <source>
        <dbReference type="ARBA" id="ARBA00023235"/>
    </source>
</evidence>
<dbReference type="InterPro" id="IPR029045">
    <property type="entry name" value="ClpP/crotonase-like_dom_sf"/>
</dbReference>
<dbReference type="EC" id="5.1.2.3" evidence="14"/>
<keyword evidence="20" id="KW-1185">Reference proteome</keyword>
<evidence type="ECO:0000256" key="1">
    <source>
        <dbReference type="ARBA" id="ARBA00005005"/>
    </source>
</evidence>
<dbReference type="InterPro" id="IPR006176">
    <property type="entry name" value="3-OHacyl-CoA_DH_NAD-bd"/>
</dbReference>
<keyword evidence="4 14" id="KW-0963">Cytoplasm</keyword>
<dbReference type="Gene3D" id="3.90.226.10">
    <property type="entry name" value="2-enoyl-CoA Hydratase, Chain A, domain 1"/>
    <property type="match status" value="1"/>
</dbReference>
<dbReference type="Pfam" id="PF02737">
    <property type="entry name" value="3HCDH_N"/>
    <property type="match status" value="1"/>
</dbReference>
<dbReference type="PATRIC" id="fig|675816.5.peg.1765"/>
<comment type="similarity">
    <text evidence="3 14">In the N-terminal section; belongs to the enoyl-CoA hydratase/isomerase family.</text>
</comment>
<dbReference type="InterPro" id="IPR012802">
    <property type="entry name" value="FadJ"/>
</dbReference>
<dbReference type="RefSeq" id="WP_004413331.1">
    <property type="nucleotide sequence ID" value="NZ_ACZV01000005.1"/>
</dbReference>
<feature type="site" description="Important for catalytic activity" evidence="14">
    <location>
        <position position="119"/>
    </location>
</feature>
<comment type="subunit">
    <text evidence="14">Heterotetramer of two alpha chains (FadJ) and two beta chains (FadI).</text>
</comment>
<comment type="subcellular location">
    <subcellularLocation>
        <location evidence="14">Cytoplasm</location>
    </subcellularLocation>
</comment>
<keyword evidence="12 14" id="KW-0511">Multifunctional enzyme</keyword>
<evidence type="ECO:0000256" key="8">
    <source>
        <dbReference type="ARBA" id="ARBA00023027"/>
    </source>
</evidence>
<dbReference type="Pfam" id="PF00378">
    <property type="entry name" value="ECH_1"/>
    <property type="match status" value="1"/>
</dbReference>
<dbReference type="GO" id="GO:0004300">
    <property type="term" value="F:enoyl-CoA hydratase activity"/>
    <property type="evidence" value="ECO:0007669"/>
    <property type="project" value="UniProtKB-UniRule"/>
</dbReference>
<dbReference type="PANTHER" id="PTHR43612">
    <property type="entry name" value="TRIFUNCTIONAL ENZYME SUBUNIT ALPHA"/>
    <property type="match status" value="1"/>
</dbReference>
<dbReference type="InterPro" id="IPR036291">
    <property type="entry name" value="NAD(P)-bd_dom_sf"/>
</dbReference>
<feature type="region of interest" description="Enoyl-CoA hydratase" evidence="14">
    <location>
        <begin position="1"/>
        <end position="191"/>
    </location>
</feature>
<dbReference type="FunFam" id="3.90.226.10:FF:000011">
    <property type="entry name" value="Fatty acid oxidation complex subunit alpha"/>
    <property type="match status" value="1"/>
</dbReference>
<dbReference type="GO" id="GO:0008692">
    <property type="term" value="F:3-hydroxybutyryl-CoA epimerase activity"/>
    <property type="evidence" value="ECO:0007669"/>
    <property type="project" value="UniProtKB-UniRule"/>
</dbReference>
<evidence type="ECO:0000313" key="18">
    <source>
        <dbReference type="EMBL" id="EGU50999.1"/>
    </source>
</evidence>
<dbReference type="UniPathway" id="UPA00659"/>
<keyword evidence="8 14" id="KW-0520">NAD</keyword>
<dbReference type="InterPro" id="IPR008927">
    <property type="entry name" value="6-PGluconate_DH-like_C_sf"/>
</dbReference>
<dbReference type="Gene3D" id="1.10.1040.50">
    <property type="match status" value="1"/>
</dbReference>
<accession>C9QIX4</accession>
<evidence type="ECO:0000256" key="3">
    <source>
        <dbReference type="ARBA" id="ARBA00008750"/>
    </source>
</evidence>
<sequence length="707" mass="77185">MSEQTAFNLSIDEQNIAWLSIDVPGEKMNTLQAAFAEEMEAIFAQLAEKQSTIKGLIVHSLKPDNFIAGADVRMLDACTSAKEAQALAEKGQQMFQQLSDLPYPVVAAIHGPCLGGGLELALACDYRVCTDSDKTRLGLPEVQLGLLPGSGGTQRLPRLIGLLPSLDLILTGKQLRAKKAKKLGVADAVVPETILLEVAKSFVEKNSGKSKSKRKASTKEKLISNTGLGRKVIFEQAAKKTNQKTRGNYPAADAILEVIRFGLEKGFEQGQQKEAERFGELVMTSESKALRSIFFATTEMKKEHGSDADPKAIANAAVLGGGLMGAGISHVSVAKAKVPTRIKDVSNDGVLNALKYNFKLFEKQRKRRIISKAQLQSKMLQLSGGVDFTRFNHTDIVIEAVFEDLDLKQKMVADVEENAKDSTIFATNTSSLPIHQIAEKAQRPENVVGLHYFSPVEKMPLVEVIPHETTSDETISTVVEFARKQGKTPIVVKDCAGFYVNRILAPYMNEAAQVLLSGEPIEQLDKALLNFGFPVGPITLLDEVGVDIGAKIMPILVAELGGRFQGPDVFDKLLNDGRKGRKSGKGFYTYKGKKKEVDKSIYKLLGLNPESSLAEKDIAMRCVLPMLNEAVRCLDEGIIRSPRDGDIGAIFGIGFPPFLGGPFRYMDQIGIKQLVEIMNEHAKKYGDRFAPCDGLLTRAGIDAKFYP</sequence>
<evidence type="ECO:0000313" key="20">
    <source>
        <dbReference type="Proteomes" id="UP000003515"/>
    </source>
</evidence>
<dbReference type="EC" id="1.1.1.35" evidence="14"/>
<dbReference type="SUPFAM" id="SSF51735">
    <property type="entry name" value="NAD(P)-binding Rossmann-fold domains"/>
    <property type="match status" value="1"/>
</dbReference>
<dbReference type="STRING" id="675816.VIA_002421"/>
<proteinExistence type="inferred from homology"/>
<dbReference type="InterPro" id="IPR006180">
    <property type="entry name" value="3-OHacyl-CoA_DH_CS"/>
</dbReference>
<keyword evidence="10 14" id="KW-0413">Isomerase</keyword>